<name>A0A9X0D9G6_9CNID</name>
<reference evidence="2" key="1">
    <citation type="submission" date="2023-01" db="EMBL/GenBank/DDBJ databases">
        <title>Genome assembly of the deep-sea coral Lophelia pertusa.</title>
        <authorList>
            <person name="Herrera S."/>
            <person name="Cordes E."/>
        </authorList>
    </citation>
    <scope>NUCLEOTIDE SEQUENCE</scope>
    <source>
        <strain evidence="2">USNM1676648</strain>
        <tissue evidence="2">Polyp</tissue>
    </source>
</reference>
<dbReference type="EMBL" id="MU825406">
    <property type="protein sequence ID" value="KAJ7391451.1"/>
    <property type="molecule type" value="Genomic_DNA"/>
</dbReference>
<keyword evidence="3" id="KW-1185">Reference proteome</keyword>
<organism evidence="2 3">
    <name type="scientific">Desmophyllum pertusum</name>
    <dbReference type="NCBI Taxonomy" id="174260"/>
    <lineage>
        <taxon>Eukaryota</taxon>
        <taxon>Metazoa</taxon>
        <taxon>Cnidaria</taxon>
        <taxon>Anthozoa</taxon>
        <taxon>Hexacorallia</taxon>
        <taxon>Scleractinia</taxon>
        <taxon>Caryophylliina</taxon>
        <taxon>Caryophylliidae</taxon>
        <taxon>Desmophyllum</taxon>
    </lineage>
</organism>
<evidence type="ECO:0000313" key="2">
    <source>
        <dbReference type="EMBL" id="KAJ7391451.1"/>
    </source>
</evidence>
<dbReference type="AlphaFoldDB" id="A0A9X0D9G6"/>
<gene>
    <name evidence="2" type="ORF">OS493_018498</name>
</gene>
<protein>
    <submittedName>
        <fullName evidence="2">Uncharacterized protein</fullName>
    </submittedName>
</protein>
<comment type="caution">
    <text evidence="2">The sequence shown here is derived from an EMBL/GenBank/DDBJ whole genome shotgun (WGS) entry which is preliminary data.</text>
</comment>
<feature type="region of interest" description="Disordered" evidence="1">
    <location>
        <begin position="30"/>
        <end position="53"/>
    </location>
</feature>
<evidence type="ECO:0000313" key="3">
    <source>
        <dbReference type="Proteomes" id="UP001163046"/>
    </source>
</evidence>
<dbReference type="OrthoDB" id="6111702at2759"/>
<dbReference type="Proteomes" id="UP001163046">
    <property type="component" value="Unassembled WGS sequence"/>
</dbReference>
<proteinExistence type="predicted"/>
<feature type="region of interest" description="Disordered" evidence="1">
    <location>
        <begin position="264"/>
        <end position="289"/>
    </location>
</feature>
<feature type="region of interest" description="Disordered" evidence="1">
    <location>
        <begin position="324"/>
        <end position="344"/>
    </location>
</feature>
<sequence>MTSGKLQILHDSTISAEKENVANINVANKAESGAVRGGRSTSEEAEGEKKDSQPDKIILLESNNEAVNFTARELLEKAKRGAKATSAQQTFRYVLKQAASRYGLWDNPPLMAKIGGKVMECFLNQATKEVQIYCHQKAPQDKLPQKEQLITTTDVVETQLKSQGMDDDEDDGFQFTAGEELFVMSGAERLSQVTFVRQSAKNDEYAILVMQTNYDDKQSENRKLAGPNKLEFLHEVKVAGKGKENAKKGKNKKACQVLRMASGRQKNPLEDRTGLLNRPPVELDPKPLPSVPVEAVEPVVEVEPIVPIPDQSFEDDLSLPLTSSARNRSFDDDLSLPPTSPARSRSYLSDLFDMNSETLGEKIERVLQNQKFYFR</sequence>
<accession>A0A9X0D9G6</accession>
<evidence type="ECO:0000256" key="1">
    <source>
        <dbReference type="SAM" id="MobiDB-lite"/>
    </source>
</evidence>